<evidence type="ECO:0000259" key="7">
    <source>
        <dbReference type="PROSITE" id="PS51717"/>
    </source>
</evidence>
<dbReference type="PROSITE" id="PS00018">
    <property type="entry name" value="EF_HAND_1"/>
    <property type="match status" value="1"/>
</dbReference>
<dbReference type="PROSITE" id="PS51717">
    <property type="entry name" value="G_VLIG"/>
    <property type="match status" value="1"/>
</dbReference>
<dbReference type="SMART" id="SM00060">
    <property type="entry name" value="FN3"/>
    <property type="match status" value="2"/>
</dbReference>
<dbReference type="InterPro" id="IPR057365">
    <property type="entry name" value="URGCP"/>
</dbReference>
<evidence type="ECO:0000256" key="3">
    <source>
        <dbReference type="PROSITE-ProRule" id="PRU00024"/>
    </source>
</evidence>
<protein>
    <submittedName>
        <fullName evidence="8">Up-regulator of cell proliferation-like</fullName>
    </submittedName>
</protein>
<evidence type="ECO:0000259" key="5">
    <source>
        <dbReference type="PROSITE" id="PS50119"/>
    </source>
</evidence>
<keyword evidence="2" id="KW-0862">Zinc</keyword>
<dbReference type="Pfam" id="PF25496">
    <property type="entry name" value="URGCP"/>
    <property type="match status" value="1"/>
</dbReference>
<sequence>MSVNEKSVLSKFHDNDLSEMSAGQKDKGKRLKTPWSTSSGCSNAMSDQSMENPIGFQSKHVKKSGSTSSVCETEMSSVDVSLHLRKQRTPSLSSGCLSVRSGQSMENPLGFKSQQGKRPDSDYFAYETDLSSTDSCGTETEEEVVCDMCGTAAAVKICLTCNISYCECHVRHHYTVEALQRHTLKDVCREAEEKRCRHFQRSLDFFCRTDQIPVCCICVRTNHRGHDVVLQRAEPAASQTSWGKEYKHISQPATVVPPPGKIEFLLVESNSVVLSWGLPKGLEGRGSFQLQWSSLKREEGSLVIKDFNKIEINNLQLGQKYFFSVATEDEDGNLSEWITASVFTAVPRPRHLTKGHAEATAFSLKWSKADGMEGNPHQFLITVTSPGKMPLAIHTKDCYKMFSDLEPETEYTISVSTVLNNQCSKPASITIHTEPSLREVLSKIGLEEQYDNKLTLSTILEINKDDVSENKLQSAKSLPGAFVKKLKVLNANARSVKCVLYDADADKNNAINPLDLITALLLCSDAFLQQSIVLKMALCQFAIPLLLPNSETREMTLMLWAMREIVQTFRPSQQALQKLNCEERIVYTDIPLVSFVRLGRTALSKSLILNKLLSNTQQYHDRFYHRNMVCGDVPRRISDGLVEISWYLPCGNRTIDKFMKPLAVANLRGDIRAFDKQFSFLCQTSAIVYIFCTESEIDYLKCLEGKEMKANVILISSTVEKMFTLKMMTKFKDLKMTNVSQKKKTDIELTKALQESISKTLEKCQNIMSVEHQAERARWCEILVDEDSDECKSARNNVEQITKHVTNISDFKDTQLPFQGNIWKAISWIETECWRMRKAGTQNPEVYKRSLKTKQKELKRKQQRFEMTAAGLSFLHGVVTSEVQRCYFMKWLEIELDNLSRHHLSSLQDQYKMLLQESPIKTEKIDKIDKQISVCSLHLEHFFRECGQLYECVSYLPEYSRQRKTIEQLPGLYAQMLLDGFPLELVDGDAANIPTKWIHDVLTELHDLMHSNSKLKVITVIGAENVGKSTLLNTIFGVRFAVGKATCTKGAFIQLLNVNEDVRDEVGCDCIVLIDTEGLKPQQMVQEDHSHERDKEVASLGVALSDVTIVCVPGDDSSKKDVLKMVLQAFTRLKGVGNRPFCHFVHVNMSVVERKKKDKELVEQLDEIISEDAAMKKANVMKISDVMEFDADNCSWYIPPLWRWSPPMAPVSVDYSETVFSLKKRLIEDLTNCKQRGDLTHFISRIENYWKSV</sequence>
<dbReference type="InterPro" id="IPR052986">
    <property type="entry name" value="VLIG_GTPase"/>
</dbReference>
<keyword evidence="1 3" id="KW-0863">Zinc-finger</keyword>
<organism evidence="8 9">
    <name type="scientific">Solea senegalensis</name>
    <name type="common">Senegalese sole</name>
    <dbReference type="NCBI Taxonomy" id="28829"/>
    <lineage>
        <taxon>Eukaryota</taxon>
        <taxon>Metazoa</taxon>
        <taxon>Chordata</taxon>
        <taxon>Craniata</taxon>
        <taxon>Vertebrata</taxon>
        <taxon>Euteleostomi</taxon>
        <taxon>Actinopterygii</taxon>
        <taxon>Neopterygii</taxon>
        <taxon>Teleostei</taxon>
        <taxon>Neoteleostei</taxon>
        <taxon>Acanthomorphata</taxon>
        <taxon>Carangaria</taxon>
        <taxon>Pleuronectiformes</taxon>
        <taxon>Pleuronectoidei</taxon>
        <taxon>Soleidae</taxon>
        <taxon>Solea</taxon>
    </lineage>
</organism>
<feature type="domain" description="B box-type" evidence="5">
    <location>
        <begin position="191"/>
        <end position="231"/>
    </location>
</feature>
<dbReference type="InterPro" id="IPR003961">
    <property type="entry name" value="FN3_dom"/>
</dbReference>
<dbReference type="PROSITE" id="PS50853">
    <property type="entry name" value="FN3"/>
    <property type="match status" value="1"/>
</dbReference>
<proteinExistence type="predicted"/>
<dbReference type="InterPro" id="IPR000315">
    <property type="entry name" value="Znf_B-box"/>
</dbReference>
<feature type="domain" description="Fibronectin type-III" evidence="6">
    <location>
        <begin position="258"/>
        <end position="349"/>
    </location>
</feature>
<evidence type="ECO:0000259" key="6">
    <source>
        <dbReference type="PROSITE" id="PS50853"/>
    </source>
</evidence>
<feature type="region of interest" description="Disordered" evidence="4">
    <location>
        <begin position="92"/>
        <end position="119"/>
    </location>
</feature>
<dbReference type="PROSITE" id="PS50119">
    <property type="entry name" value="ZF_BBOX"/>
    <property type="match status" value="1"/>
</dbReference>
<evidence type="ECO:0000256" key="4">
    <source>
        <dbReference type="SAM" id="MobiDB-lite"/>
    </source>
</evidence>
<dbReference type="InterPro" id="IPR030383">
    <property type="entry name" value="G_VLIG_dom"/>
</dbReference>
<dbReference type="CDD" id="cd19769">
    <property type="entry name" value="Bbox2_TRIM16-like"/>
    <property type="match status" value="1"/>
</dbReference>
<evidence type="ECO:0000256" key="1">
    <source>
        <dbReference type="ARBA" id="ARBA00022771"/>
    </source>
</evidence>
<dbReference type="PANTHER" id="PTHR14819">
    <property type="entry name" value="GTP-BINDING"/>
    <property type="match status" value="1"/>
</dbReference>
<evidence type="ECO:0000256" key="2">
    <source>
        <dbReference type="ARBA" id="ARBA00022833"/>
    </source>
</evidence>
<dbReference type="Proteomes" id="UP000693946">
    <property type="component" value="Linkage Group LG6"/>
</dbReference>
<dbReference type="EMBL" id="JAGKHQ010000018">
    <property type="protein sequence ID" value="KAG7486916.1"/>
    <property type="molecule type" value="Genomic_DNA"/>
</dbReference>
<dbReference type="GO" id="GO:0008270">
    <property type="term" value="F:zinc ion binding"/>
    <property type="evidence" value="ECO:0007669"/>
    <property type="project" value="UniProtKB-KW"/>
</dbReference>
<name>A0AAV6QCN8_SOLSE</name>
<feature type="domain" description="VLIG-type G" evidence="7">
    <location>
        <begin position="1012"/>
        <end position="1250"/>
    </location>
</feature>
<dbReference type="Pfam" id="PF25683">
    <property type="entry name" value="URGCP_GTPase"/>
    <property type="match status" value="1"/>
</dbReference>
<reference evidence="8 9" key="1">
    <citation type="journal article" date="2021" name="Sci. Rep.">
        <title>Chromosome anchoring in Senegalese sole (Solea senegalensis) reveals sex-associated markers and genome rearrangements in flatfish.</title>
        <authorList>
            <person name="Guerrero-Cozar I."/>
            <person name="Gomez-Garrido J."/>
            <person name="Berbel C."/>
            <person name="Martinez-Blanch J.F."/>
            <person name="Alioto T."/>
            <person name="Claros M.G."/>
            <person name="Gagnaire P.A."/>
            <person name="Manchado M."/>
        </authorList>
    </citation>
    <scope>NUCLEOTIDE SEQUENCE [LARGE SCALE GENOMIC DNA]</scope>
    <source>
        <strain evidence="8">Sse05_10M</strain>
    </source>
</reference>
<dbReference type="CDD" id="cd00063">
    <property type="entry name" value="FN3"/>
    <property type="match status" value="2"/>
</dbReference>
<evidence type="ECO:0000313" key="8">
    <source>
        <dbReference type="EMBL" id="KAG7486916.1"/>
    </source>
</evidence>
<accession>A0AAV6QCN8</accession>
<gene>
    <name evidence="8" type="ORF">JOB18_042129</name>
</gene>
<evidence type="ECO:0000313" key="9">
    <source>
        <dbReference type="Proteomes" id="UP000693946"/>
    </source>
</evidence>
<dbReference type="Pfam" id="PF00643">
    <property type="entry name" value="zf-B_box"/>
    <property type="match status" value="1"/>
</dbReference>
<feature type="compositionally biased region" description="Polar residues" evidence="4">
    <location>
        <begin position="92"/>
        <end position="116"/>
    </location>
</feature>
<dbReference type="GO" id="GO:0005525">
    <property type="term" value="F:GTP binding"/>
    <property type="evidence" value="ECO:0007669"/>
    <property type="project" value="InterPro"/>
</dbReference>
<dbReference type="PANTHER" id="PTHR14819:SF9">
    <property type="entry name" value="UP-REGULATOR OF CELL PROLIFERATION-LIKE"/>
    <property type="match status" value="1"/>
</dbReference>
<keyword evidence="9" id="KW-1185">Reference proteome</keyword>
<dbReference type="InterPro" id="IPR018247">
    <property type="entry name" value="EF_Hand_1_Ca_BS"/>
</dbReference>
<dbReference type="AlphaFoldDB" id="A0AAV6QCN8"/>
<feature type="region of interest" description="Disordered" evidence="4">
    <location>
        <begin position="1"/>
        <end position="51"/>
    </location>
</feature>
<feature type="compositionally biased region" description="Polar residues" evidence="4">
    <location>
        <begin position="34"/>
        <end position="51"/>
    </location>
</feature>
<comment type="caution">
    <text evidence="8">The sequence shown here is derived from an EMBL/GenBank/DDBJ whole genome shotgun (WGS) entry which is preliminary data.</text>
</comment>
<keyword evidence="1 3" id="KW-0479">Metal-binding</keyword>